<comment type="subcellular location">
    <subcellularLocation>
        <location evidence="1 11">Cytoplasm</location>
    </subcellularLocation>
</comment>
<dbReference type="HAMAP" id="MF_00255">
    <property type="entry name" value="Gly_tRNA_synth_beta"/>
    <property type="match status" value="1"/>
</dbReference>
<accession>A0A090AIU3</accession>
<dbReference type="GO" id="GO:0006420">
    <property type="term" value="P:arginyl-tRNA aminoacylation"/>
    <property type="evidence" value="ECO:0007669"/>
    <property type="project" value="InterPro"/>
</dbReference>
<dbReference type="HOGENOM" id="CLU_007220_2_2_6"/>
<comment type="catalytic activity">
    <reaction evidence="10 11">
        <text>tRNA(Gly) + glycine + ATP = glycyl-tRNA(Gly) + AMP + diphosphate</text>
        <dbReference type="Rhea" id="RHEA:16013"/>
        <dbReference type="Rhea" id="RHEA-COMP:9664"/>
        <dbReference type="Rhea" id="RHEA-COMP:9683"/>
        <dbReference type="ChEBI" id="CHEBI:30616"/>
        <dbReference type="ChEBI" id="CHEBI:33019"/>
        <dbReference type="ChEBI" id="CHEBI:57305"/>
        <dbReference type="ChEBI" id="CHEBI:78442"/>
        <dbReference type="ChEBI" id="CHEBI:78522"/>
        <dbReference type="ChEBI" id="CHEBI:456215"/>
        <dbReference type="EC" id="6.1.1.14"/>
    </reaction>
</comment>
<dbReference type="EMBL" id="AP014521">
    <property type="protein sequence ID" value="BAP58333.1"/>
    <property type="molecule type" value="Genomic_DNA"/>
</dbReference>
<evidence type="ECO:0000256" key="9">
    <source>
        <dbReference type="ARBA" id="ARBA00023146"/>
    </source>
</evidence>
<evidence type="ECO:0000256" key="4">
    <source>
        <dbReference type="ARBA" id="ARBA00022490"/>
    </source>
</evidence>
<dbReference type="Pfam" id="PF02092">
    <property type="entry name" value="tRNA_synt_2f"/>
    <property type="match status" value="1"/>
</dbReference>
<evidence type="ECO:0000256" key="8">
    <source>
        <dbReference type="ARBA" id="ARBA00022917"/>
    </source>
</evidence>
<keyword evidence="9 11" id="KW-0030">Aminoacyl-tRNA synthetase</keyword>
<evidence type="ECO:0000256" key="6">
    <source>
        <dbReference type="ARBA" id="ARBA00022741"/>
    </source>
</evidence>
<keyword evidence="4 11" id="KW-0963">Cytoplasm</keyword>
<dbReference type="GO" id="GO:0004814">
    <property type="term" value="F:arginine-tRNA ligase activity"/>
    <property type="evidence" value="ECO:0007669"/>
    <property type="project" value="InterPro"/>
</dbReference>
<dbReference type="Proteomes" id="UP000031627">
    <property type="component" value="Chromosome"/>
</dbReference>
<dbReference type="EC" id="6.1.1.14" evidence="11"/>
<comment type="similarity">
    <text evidence="2 11">Belongs to the class-II aminoacyl-tRNA synthetase family.</text>
</comment>
<dbReference type="SUPFAM" id="SSF47323">
    <property type="entry name" value="Anticodon-binding domain of a subclass of class I aminoacyl-tRNA synthetases"/>
    <property type="match status" value="1"/>
</dbReference>
<dbReference type="PANTHER" id="PTHR30075">
    <property type="entry name" value="GLYCYL-TRNA SYNTHETASE"/>
    <property type="match status" value="1"/>
</dbReference>
<dbReference type="AlphaFoldDB" id="A0A090AIU3"/>
<evidence type="ECO:0000256" key="11">
    <source>
        <dbReference type="HAMAP-Rule" id="MF_00255"/>
    </source>
</evidence>
<evidence type="ECO:0000256" key="10">
    <source>
        <dbReference type="ARBA" id="ARBA00047937"/>
    </source>
</evidence>
<dbReference type="STRING" id="1410383.TGUWTKB_0740"/>
<dbReference type="Pfam" id="PF05746">
    <property type="entry name" value="DALR_1"/>
    <property type="match status" value="1"/>
</dbReference>
<evidence type="ECO:0000256" key="7">
    <source>
        <dbReference type="ARBA" id="ARBA00022840"/>
    </source>
</evidence>
<dbReference type="PANTHER" id="PTHR30075:SF2">
    <property type="entry name" value="GLYCINE--TRNA LIGASE, CHLOROPLASTIC_MITOCHONDRIAL 2"/>
    <property type="match status" value="1"/>
</dbReference>
<sequence length="693" mass="80927">MNKQTFLVEIGTEELPQKILHNLSKNFCNHLVSEIKKLKIMHGNVEIFATSRRLAIKIFKLHEYQLDQNIKKIGPYFSSIFDLNKKIPKPAEIWAFKNKIDILKTKFLERNNGYSLIYYQKIKGKLTKILLPEIIKKTLEKISAPYSMKWHMDITPFVRPIRTITVLLDNELINMKLFNIQSNRYINGHRFLGKNKLFLNHANEYPSILYKNNQIIADFNERKEKIKKDIKSTARKLGGIIKFNSALLNEINSLVESPNIYYGSFDKKFLIIPQEILIYIMEVKQKCFPIYDINHNLLKSFIFVANIKSKSSTIIVADYEKILYSHFSDILFFITQDMKINFADRLLKLKQIIFQKDLGNMYDKTKRIKKLSIWIANTLNIDDKLIKRTALLSKCDLVTQLVNEHPDLQGIVGMYYALNNGEKKEIAIALKEQYLPRFSNDILPSNIIGSILSIAEKIDVITGIMILGKISKGNSDPFGLRRAGLGLLKIIVHNRFHIDLNNLVEKSIECYNQLQQTKKEIIIDFLLKRLLSWYKDKKYNSNVIKSILIFRPTKPMNFDAKVKAITLFYNSKQINALLDLNKRIINVFSKINKNVVLPDKINVKYLVEHDEIKLFQVINQINNIIDHLIEQNNYESLLNETMSLIKPVNNFFKNVKINVTNKKLYKNRLLILKNIKEIFLKIADFSFLKNSEL</sequence>
<dbReference type="InterPro" id="IPR009080">
    <property type="entry name" value="tRNAsynth_Ia_anticodon-bd"/>
</dbReference>
<evidence type="ECO:0000313" key="13">
    <source>
        <dbReference type="EMBL" id="BAP58333.1"/>
    </source>
</evidence>
<dbReference type="PROSITE" id="PS50861">
    <property type="entry name" value="AA_TRNA_LIGASE_II_GLYAB"/>
    <property type="match status" value="1"/>
</dbReference>
<keyword evidence="5 11" id="KW-0436">Ligase</keyword>
<evidence type="ECO:0000256" key="5">
    <source>
        <dbReference type="ARBA" id="ARBA00022598"/>
    </source>
</evidence>
<gene>
    <name evidence="11 13" type="primary">glyS</name>
    <name evidence="13" type="ORF">TGUWTKB_0740</name>
</gene>
<keyword evidence="14" id="KW-1185">Reference proteome</keyword>
<dbReference type="GO" id="GO:0004820">
    <property type="term" value="F:glycine-tRNA ligase activity"/>
    <property type="evidence" value="ECO:0007669"/>
    <property type="project" value="UniProtKB-UniRule"/>
</dbReference>
<keyword evidence="8 11" id="KW-0648">Protein biosynthesis</keyword>
<proteinExistence type="inferred from homology"/>
<evidence type="ECO:0000256" key="3">
    <source>
        <dbReference type="ARBA" id="ARBA00011209"/>
    </source>
</evidence>
<evidence type="ECO:0000256" key="2">
    <source>
        <dbReference type="ARBA" id="ARBA00008226"/>
    </source>
</evidence>
<keyword evidence="7 11" id="KW-0067">ATP-binding</keyword>
<dbReference type="NCBIfam" id="TIGR00211">
    <property type="entry name" value="glyS"/>
    <property type="match status" value="1"/>
</dbReference>
<dbReference type="InterPro" id="IPR008909">
    <property type="entry name" value="DALR_anticod-bd"/>
</dbReference>
<evidence type="ECO:0000313" key="14">
    <source>
        <dbReference type="Proteomes" id="UP000031627"/>
    </source>
</evidence>
<dbReference type="OrthoDB" id="9775440at2"/>
<evidence type="ECO:0000256" key="1">
    <source>
        <dbReference type="ARBA" id="ARBA00004496"/>
    </source>
</evidence>
<keyword evidence="6 11" id="KW-0547">Nucleotide-binding</keyword>
<feature type="domain" description="DALR anticodon binding" evidence="12">
    <location>
        <begin position="582"/>
        <end position="679"/>
    </location>
</feature>
<dbReference type="InterPro" id="IPR006194">
    <property type="entry name" value="Gly-tRNA-synth_heterodimer"/>
</dbReference>
<dbReference type="Gene3D" id="1.10.730.10">
    <property type="entry name" value="Isoleucyl-tRNA Synthetase, Domain 1"/>
    <property type="match status" value="1"/>
</dbReference>
<organism evidence="13 14">
    <name type="scientific">Candidatus Tachikawaea gelatinosa</name>
    <dbReference type="NCBI Taxonomy" id="1410383"/>
    <lineage>
        <taxon>Bacteria</taxon>
        <taxon>Pseudomonadati</taxon>
        <taxon>Pseudomonadota</taxon>
        <taxon>Gammaproteobacteria</taxon>
        <taxon>Enterobacterales</taxon>
        <taxon>Enterobacteriaceae</taxon>
        <taxon>Candidatus Tachikawaea</taxon>
    </lineage>
</organism>
<name>A0A090AIU3_9ENTR</name>
<evidence type="ECO:0000259" key="12">
    <source>
        <dbReference type="Pfam" id="PF05746"/>
    </source>
</evidence>
<dbReference type="GO" id="GO:0005524">
    <property type="term" value="F:ATP binding"/>
    <property type="evidence" value="ECO:0007669"/>
    <property type="project" value="UniProtKB-UniRule"/>
</dbReference>
<dbReference type="PRINTS" id="PR01045">
    <property type="entry name" value="TRNASYNTHGB"/>
</dbReference>
<dbReference type="RefSeq" id="WP_041062383.1">
    <property type="nucleotide sequence ID" value="NZ_AP014521.1"/>
</dbReference>
<dbReference type="SUPFAM" id="SSF109604">
    <property type="entry name" value="HD-domain/PDEase-like"/>
    <property type="match status" value="1"/>
</dbReference>
<protein>
    <recommendedName>
        <fullName evidence="11">Glycine--tRNA ligase beta subunit</fullName>
        <ecNumber evidence="11">6.1.1.14</ecNumber>
    </recommendedName>
    <alternativeName>
        <fullName evidence="11">Glycyl-tRNA synthetase beta subunit</fullName>
        <shortName evidence="11">GlyRS</shortName>
    </alternativeName>
</protein>
<dbReference type="GO" id="GO:0006426">
    <property type="term" value="P:glycyl-tRNA aminoacylation"/>
    <property type="evidence" value="ECO:0007669"/>
    <property type="project" value="UniProtKB-UniRule"/>
</dbReference>
<dbReference type="GO" id="GO:0005829">
    <property type="term" value="C:cytosol"/>
    <property type="evidence" value="ECO:0007669"/>
    <property type="project" value="TreeGrafter"/>
</dbReference>
<dbReference type="KEGG" id="sbw:TGUWTKB_0740"/>
<comment type="subunit">
    <text evidence="3 11">Tetramer of two alpha and two beta subunits.</text>
</comment>
<dbReference type="InterPro" id="IPR015944">
    <property type="entry name" value="Gly-tRNA-synth_bsu"/>
</dbReference>
<reference evidence="13 14" key="2">
    <citation type="journal article" date="2014" name="Curr. Biol.">
        <title>Symbiont-Supplemented Maternal Investment Underpinning Host's Ecological Adaptation.</title>
        <authorList>
            <person name="Kaiwa N."/>
            <person name="Hosokawa T."/>
            <person name="Nikoh N."/>
            <person name="Tanahashi M."/>
            <person name="Moriyama M."/>
            <person name="Meng X.Y."/>
            <person name="Maeda T."/>
            <person name="Yamaguchi K."/>
            <person name="Shigenobu S."/>
            <person name="Ito M."/>
            <person name="Fukatsu T."/>
        </authorList>
    </citation>
    <scope>NUCLEOTIDE SEQUENCE [LARGE SCALE GENOMIC DNA]</scope>
    <source>
        <strain evidence="13 14">UwTKB</strain>
    </source>
</reference>
<reference evidence="14" key="1">
    <citation type="submission" date="2013-11" db="EMBL/GenBank/DDBJ databases">
        <title>Symbiont-containing voluminous jelly as an extraordinary maternal gift for overwintering insect nymphs.</title>
        <authorList>
            <person name="Kaiwa N."/>
            <person name="Hosokawa T."/>
            <person name="Nikoh N."/>
            <person name="Meng X.Y."/>
            <person name="Tanahashi M."/>
            <person name="Moriyama M."/>
            <person name="Maeda T."/>
            <person name="Yamaguchi K."/>
            <person name="Shigenobu S."/>
            <person name="Ito M."/>
            <person name="Fukatsu T."/>
        </authorList>
    </citation>
    <scope>NUCLEOTIDE SEQUENCE [LARGE SCALE GENOMIC DNA]</scope>
    <source>
        <strain evidence="14">UwTKB</strain>
    </source>
</reference>